<dbReference type="OrthoDB" id="20273at2759"/>
<evidence type="ECO:0000259" key="8">
    <source>
        <dbReference type="Pfam" id="PF04101"/>
    </source>
</evidence>
<accession>A0A024V995</accession>
<reference evidence="9 10" key="1">
    <citation type="submission" date="2013-02" db="EMBL/GenBank/DDBJ databases">
        <title>The Genome Annotation of Plasmodium falciparum Vietnam Oak-Knoll (FVO).</title>
        <authorList>
            <consortium name="The Broad Institute Genome Sequencing Platform"/>
            <consortium name="The Broad Institute Genome Sequencing Center for Infectious Disease"/>
            <person name="Neafsey D."/>
            <person name="Hoffman S."/>
            <person name="Volkman S."/>
            <person name="Rosenthal P."/>
            <person name="Walker B."/>
            <person name="Young S.K."/>
            <person name="Zeng Q."/>
            <person name="Gargeya S."/>
            <person name="Fitzgerald M."/>
            <person name="Haas B."/>
            <person name="Abouelleil A."/>
            <person name="Allen A.W."/>
            <person name="Alvarado L."/>
            <person name="Arachchi H.M."/>
            <person name="Berlin A.M."/>
            <person name="Chapman S.B."/>
            <person name="Gainer-Dewar J."/>
            <person name="Goldberg J."/>
            <person name="Griggs A."/>
            <person name="Gujja S."/>
            <person name="Hansen M."/>
            <person name="Howarth C."/>
            <person name="Imamovic A."/>
            <person name="Ireland A."/>
            <person name="Larimer J."/>
            <person name="McCowan C."/>
            <person name="Murphy C."/>
            <person name="Pearson M."/>
            <person name="Poon T.W."/>
            <person name="Priest M."/>
            <person name="Roberts A."/>
            <person name="Saif S."/>
            <person name="Shea T."/>
            <person name="Sisk P."/>
            <person name="Sykes S."/>
            <person name="Wortman J."/>
            <person name="Nusbaum C."/>
            <person name="Birren B."/>
        </authorList>
    </citation>
    <scope>NUCLEOTIDE SEQUENCE [LARGE SCALE GENOMIC DNA]</scope>
    <source>
        <strain evidence="10">Vietnam Oak-Knoll (FVO)</strain>
    </source>
</reference>
<gene>
    <name evidence="9" type="ORF">PFFVO_01988</name>
</gene>
<evidence type="ECO:0000313" key="9">
    <source>
        <dbReference type="EMBL" id="ETW19132.1"/>
    </source>
</evidence>
<reference evidence="9 10" key="2">
    <citation type="submission" date="2013-02" db="EMBL/GenBank/DDBJ databases">
        <title>The Genome Sequence of Plasmodium falciparum Vietnam Oak-Knoll (FVO).</title>
        <authorList>
            <consortium name="The Broad Institute Genome Sequencing Platform"/>
            <consortium name="The Broad Institute Genome Sequencing Center for Infectious Disease"/>
            <person name="Neafsey D."/>
            <person name="Cheeseman I."/>
            <person name="Volkman S."/>
            <person name="Adams J."/>
            <person name="Walker B."/>
            <person name="Young S.K."/>
            <person name="Zeng Q."/>
            <person name="Gargeya S."/>
            <person name="Fitzgerald M."/>
            <person name="Haas B."/>
            <person name="Abouelleil A."/>
            <person name="Alvarado L."/>
            <person name="Arachchi H.M."/>
            <person name="Berlin A.M."/>
            <person name="Chapman S.B."/>
            <person name="Dewar J."/>
            <person name="Goldberg J."/>
            <person name="Griggs A."/>
            <person name="Gujja S."/>
            <person name="Hansen M."/>
            <person name="Howarth C."/>
            <person name="Imamovic A."/>
            <person name="Larimer J."/>
            <person name="McCowan C."/>
            <person name="Murphy C."/>
            <person name="Neiman D."/>
            <person name="Pearson M."/>
            <person name="Priest M."/>
            <person name="Roberts A."/>
            <person name="Saif S."/>
            <person name="Shea T."/>
            <person name="Sisk P."/>
            <person name="Sykes S."/>
            <person name="Wortman J."/>
            <person name="Nusbaum C."/>
            <person name="Birren B."/>
        </authorList>
    </citation>
    <scope>NUCLEOTIDE SEQUENCE [LARGE SCALE GENOMIC DNA]</scope>
    <source>
        <strain evidence="10">Vietnam Oak-Knoll (FVO)</strain>
    </source>
</reference>
<dbReference type="GO" id="GO:0006488">
    <property type="term" value="P:dolichol-linked oligosaccharide biosynthetic process"/>
    <property type="evidence" value="ECO:0007669"/>
    <property type="project" value="InterPro"/>
</dbReference>
<dbReference type="PANTHER" id="PTHR12867:SF6">
    <property type="entry name" value="N-ACETYLGLUCOSAMINYLDIPHOSPHODOLICHOL N-ACETYLGLUCOSAMINYLTRANSFERASE"/>
    <property type="match status" value="1"/>
</dbReference>
<protein>
    <recommendedName>
        <fullName evidence="4">UDP-N-acetylglucosamine transferase subunit ALG13</fullName>
        <ecNumber evidence="3">2.4.1.141</ecNumber>
    </recommendedName>
</protein>
<dbReference type="Proteomes" id="UP000030690">
    <property type="component" value="Unassembled WGS sequence"/>
</dbReference>
<sequence length="177" mass="20800">MSSDMHLFVTVGSTNFDELIKYIDDEQFHFFLRNLGFSYMTIQIGNGTYIPKLIYTNDNNINNNKLLKEVKYFTYKTNLDKYFEKAHFILSHSGAGTTLECLRKKKKILIVVNHKLMSNHQSEFANYMHSCNYLDICNNLQNLKQNIHLSLKKDTYNAFPQADAQPFLKDLYNLIYN</sequence>
<dbReference type="InterPro" id="IPR007235">
    <property type="entry name" value="Glyco_trans_28_C"/>
</dbReference>
<evidence type="ECO:0000256" key="6">
    <source>
        <dbReference type="ARBA" id="ARBA00022679"/>
    </source>
</evidence>
<keyword evidence="6" id="KW-0808">Transferase</keyword>
<comment type="similarity">
    <text evidence="2">Belongs to the glycosyltransferase 28 family.</text>
</comment>
<dbReference type="InterPro" id="IPR039042">
    <property type="entry name" value="Alg13-like"/>
</dbReference>
<keyword evidence="5" id="KW-0328">Glycosyltransferase</keyword>
<evidence type="ECO:0000256" key="7">
    <source>
        <dbReference type="ARBA" id="ARBA00022824"/>
    </source>
</evidence>
<dbReference type="PANTHER" id="PTHR12867">
    <property type="entry name" value="GLYCOSYL TRANSFERASE-RELATED"/>
    <property type="match status" value="1"/>
</dbReference>
<dbReference type="Pfam" id="PF04101">
    <property type="entry name" value="Glyco_tran_28_C"/>
    <property type="match status" value="1"/>
</dbReference>
<dbReference type="SUPFAM" id="SSF53756">
    <property type="entry name" value="UDP-Glycosyltransferase/glycogen phosphorylase"/>
    <property type="match status" value="1"/>
</dbReference>
<dbReference type="Gene3D" id="3.40.50.2000">
    <property type="entry name" value="Glycogen Phosphorylase B"/>
    <property type="match status" value="1"/>
</dbReference>
<evidence type="ECO:0000256" key="4">
    <source>
        <dbReference type="ARBA" id="ARBA00017468"/>
    </source>
</evidence>
<proteinExistence type="inferred from homology"/>
<dbReference type="EMBL" id="KI925073">
    <property type="protein sequence ID" value="ETW19132.1"/>
    <property type="molecule type" value="Genomic_DNA"/>
</dbReference>
<dbReference type="GO" id="GO:0004577">
    <property type="term" value="F:N-acetylglucosaminyldiphosphodolichol N-acetylglucosaminyltransferase activity"/>
    <property type="evidence" value="ECO:0007669"/>
    <property type="project" value="UniProtKB-EC"/>
</dbReference>
<comment type="subcellular location">
    <subcellularLocation>
        <location evidence="1">Endoplasmic reticulum</location>
    </subcellularLocation>
</comment>
<organism evidence="9 10">
    <name type="scientific">Plasmodium falciparum Vietnam Oak-Knoll</name>
    <name type="common">FVO</name>
    <dbReference type="NCBI Taxonomy" id="1036723"/>
    <lineage>
        <taxon>Eukaryota</taxon>
        <taxon>Sar</taxon>
        <taxon>Alveolata</taxon>
        <taxon>Apicomplexa</taxon>
        <taxon>Aconoidasida</taxon>
        <taxon>Haemosporida</taxon>
        <taxon>Plasmodiidae</taxon>
        <taxon>Plasmodium</taxon>
        <taxon>Plasmodium (Laverania)</taxon>
    </lineage>
</organism>
<dbReference type="EC" id="2.4.1.141" evidence="3"/>
<evidence type="ECO:0000313" key="10">
    <source>
        <dbReference type="Proteomes" id="UP000030690"/>
    </source>
</evidence>
<dbReference type="GO" id="GO:0005783">
    <property type="term" value="C:endoplasmic reticulum"/>
    <property type="evidence" value="ECO:0007669"/>
    <property type="project" value="UniProtKB-SubCell"/>
</dbReference>
<name>A0A024V995_PLAFA</name>
<evidence type="ECO:0000256" key="1">
    <source>
        <dbReference type="ARBA" id="ARBA00004240"/>
    </source>
</evidence>
<feature type="domain" description="Glycosyl transferase family 28 C-terminal" evidence="8">
    <location>
        <begin position="7"/>
        <end position="164"/>
    </location>
</feature>
<dbReference type="SMR" id="A0A024V995"/>
<keyword evidence="7" id="KW-0256">Endoplasmic reticulum</keyword>
<evidence type="ECO:0000256" key="2">
    <source>
        <dbReference type="ARBA" id="ARBA00006962"/>
    </source>
</evidence>
<evidence type="ECO:0000256" key="3">
    <source>
        <dbReference type="ARBA" id="ARBA00012614"/>
    </source>
</evidence>
<evidence type="ECO:0000256" key="5">
    <source>
        <dbReference type="ARBA" id="ARBA00022676"/>
    </source>
</evidence>
<dbReference type="AlphaFoldDB" id="A0A024V995"/>